<dbReference type="InterPro" id="IPR036900">
    <property type="entry name" value="A-D-PHexomutase_C_sf"/>
</dbReference>
<comment type="cofactor">
    <cofactor evidence="6">
        <name>Mg(2+)</name>
        <dbReference type="ChEBI" id="CHEBI:18420"/>
    </cofactor>
    <text evidence="6">Binds 1 Mg(2+) ion per subunit.</text>
</comment>
<dbReference type="NCBIfam" id="TIGR01455">
    <property type="entry name" value="glmM"/>
    <property type="match status" value="1"/>
</dbReference>
<dbReference type="EMBL" id="JBBMEX010000011">
    <property type="protein sequence ID" value="MEQ2558351.1"/>
    <property type="molecule type" value="Genomic_DNA"/>
</dbReference>
<dbReference type="InterPro" id="IPR050060">
    <property type="entry name" value="Phosphoglucosamine_mutase"/>
</dbReference>
<feature type="active site" description="Phosphoserine intermediate" evidence="6">
    <location>
        <position position="101"/>
    </location>
</feature>
<reference evidence="13 14" key="1">
    <citation type="submission" date="2024-03" db="EMBL/GenBank/DDBJ databases">
        <title>Human intestinal bacterial collection.</title>
        <authorList>
            <person name="Pauvert C."/>
            <person name="Hitch T.C.A."/>
            <person name="Clavel T."/>
        </authorList>
    </citation>
    <scope>NUCLEOTIDE SEQUENCE [LARGE SCALE GENOMIC DNA]</scope>
    <source>
        <strain evidence="13 14">CLA-AA-H185</strain>
    </source>
</reference>
<evidence type="ECO:0000256" key="1">
    <source>
        <dbReference type="ARBA" id="ARBA00010231"/>
    </source>
</evidence>
<dbReference type="CDD" id="cd05802">
    <property type="entry name" value="GlmM"/>
    <property type="match status" value="1"/>
</dbReference>
<dbReference type="SUPFAM" id="SSF55957">
    <property type="entry name" value="Phosphoglucomutase, C-terminal domain"/>
    <property type="match status" value="1"/>
</dbReference>
<dbReference type="HAMAP" id="MF_01554_B">
    <property type="entry name" value="GlmM_B"/>
    <property type="match status" value="1"/>
</dbReference>
<name>A0ABV1HF66_9FIRM</name>
<evidence type="ECO:0000256" key="7">
    <source>
        <dbReference type="RuleBase" id="RU004326"/>
    </source>
</evidence>
<dbReference type="SUPFAM" id="SSF53738">
    <property type="entry name" value="Phosphoglucomutase, first 3 domains"/>
    <property type="match status" value="3"/>
</dbReference>
<dbReference type="Pfam" id="PF00408">
    <property type="entry name" value="PGM_PMM_IV"/>
    <property type="match status" value="1"/>
</dbReference>
<dbReference type="InterPro" id="IPR005844">
    <property type="entry name" value="A-D-PHexomutase_a/b/a-I"/>
</dbReference>
<comment type="similarity">
    <text evidence="1 6 7">Belongs to the phosphohexose mutase family.</text>
</comment>
<feature type="binding site" evidence="6">
    <location>
        <position position="241"/>
    </location>
    <ligand>
        <name>Mg(2+)</name>
        <dbReference type="ChEBI" id="CHEBI:18420"/>
    </ligand>
</feature>
<sequence length="449" mass="48784">MARMFGTDGVRGVAGSELTIELAMKLGQAGAYVLTKEKSHQPTIIVGCDTRISGGMLANALMAGICSVGANAVYAGVLPTPAVAYLTRKHKVDAGVVISASHNPMEFNGIKFFNGEGYKLSDALEDEIEELIKNEMKDVTMPIGSGVGRVEYRFDMREEYVDFIEKCVPVDLKDMKIVVDCAEGASHYTSVKVLRDLGADVVAIHTSPDGTNINANCGSTHMEELRARVVYEKADVGLAFDGDADRMLAVDECGEVVDGDQLMSICGNYMKQKGTLKKNTIVATVMSNLGMFLMGEREGIHIEKTKVGDRYVLENMLENGYNIGGEQSGHIIFLDENTTGDGLLSALHLLQVMTETKKKLSELASIMEVLPQALVNAKVPNHKKEHFEEYAEIAEAIAEVEAKFAGEGRVLIRPSGTEPLVRVMIEGKDQQLIESEAQKLAELISSIML</sequence>
<feature type="domain" description="Alpha-D-phosphohexomutase alpha/beta/alpha" evidence="10">
    <location>
        <begin position="3"/>
        <end position="136"/>
    </location>
</feature>
<gene>
    <name evidence="6 13" type="primary">glmM</name>
    <name evidence="13" type="ORF">WMO43_10810</name>
</gene>
<feature type="binding site" evidence="6">
    <location>
        <position position="245"/>
    </location>
    <ligand>
        <name>Mg(2+)</name>
        <dbReference type="ChEBI" id="CHEBI:18420"/>
    </ligand>
</feature>
<evidence type="ECO:0000256" key="4">
    <source>
        <dbReference type="ARBA" id="ARBA00022842"/>
    </source>
</evidence>
<dbReference type="InterPro" id="IPR006352">
    <property type="entry name" value="GlmM_bact"/>
</dbReference>
<feature type="binding site" description="via phosphate group" evidence="6">
    <location>
        <position position="101"/>
    </location>
    <ligand>
        <name>Mg(2+)</name>
        <dbReference type="ChEBI" id="CHEBI:18420"/>
    </ligand>
</feature>
<dbReference type="Pfam" id="PF02879">
    <property type="entry name" value="PGM_PMM_II"/>
    <property type="match status" value="1"/>
</dbReference>
<comment type="function">
    <text evidence="6 8">Catalyzes the conversion of glucosamine-6-phosphate to glucosamine-1-phosphate.</text>
</comment>
<comment type="caution">
    <text evidence="13">The sequence shown here is derived from an EMBL/GenBank/DDBJ whole genome shotgun (WGS) entry which is preliminary data.</text>
</comment>
<evidence type="ECO:0000259" key="12">
    <source>
        <dbReference type="Pfam" id="PF02880"/>
    </source>
</evidence>
<protein>
    <recommendedName>
        <fullName evidence="6 8">Phosphoglucosamine mutase</fullName>
        <ecNumber evidence="6 8">5.4.2.10</ecNumber>
    </recommendedName>
</protein>
<evidence type="ECO:0000256" key="3">
    <source>
        <dbReference type="ARBA" id="ARBA00022723"/>
    </source>
</evidence>
<dbReference type="Gene3D" id="3.30.310.50">
    <property type="entry name" value="Alpha-D-phosphohexomutase, C-terminal domain"/>
    <property type="match status" value="1"/>
</dbReference>
<dbReference type="RefSeq" id="WP_177963162.1">
    <property type="nucleotide sequence ID" value="NZ_JBBMEX010000011.1"/>
</dbReference>
<dbReference type="Gene3D" id="3.40.120.10">
    <property type="entry name" value="Alpha-D-Glucose-1,6-Bisphosphate, subunit A, domain 3"/>
    <property type="match status" value="3"/>
</dbReference>
<dbReference type="EC" id="5.4.2.10" evidence="6 8"/>
<evidence type="ECO:0000259" key="10">
    <source>
        <dbReference type="Pfam" id="PF02878"/>
    </source>
</evidence>
<keyword evidence="5 6" id="KW-0413">Isomerase</keyword>
<dbReference type="PRINTS" id="PR00509">
    <property type="entry name" value="PGMPMM"/>
</dbReference>
<feature type="domain" description="Alpha-D-phosphohexomutase C-terminal" evidence="9">
    <location>
        <begin position="374"/>
        <end position="442"/>
    </location>
</feature>
<keyword evidence="4 6" id="KW-0460">Magnesium</keyword>
<dbReference type="InterPro" id="IPR005843">
    <property type="entry name" value="A-D-PHexomutase_C"/>
</dbReference>
<organism evidence="13 14">
    <name type="scientific">Maccoyibacter intestinihominis</name>
    <dbReference type="NCBI Taxonomy" id="3133499"/>
    <lineage>
        <taxon>Bacteria</taxon>
        <taxon>Bacillati</taxon>
        <taxon>Bacillota</taxon>
        <taxon>Clostridia</taxon>
        <taxon>Lachnospirales</taxon>
        <taxon>Lachnospiraceae</taxon>
        <taxon>Maccoyibacter</taxon>
    </lineage>
</organism>
<dbReference type="InterPro" id="IPR005841">
    <property type="entry name" value="Alpha-D-phosphohexomutase_SF"/>
</dbReference>
<dbReference type="InterPro" id="IPR016055">
    <property type="entry name" value="A-D-PHexomutase_a/b/a-I/II/III"/>
</dbReference>
<evidence type="ECO:0000313" key="14">
    <source>
        <dbReference type="Proteomes" id="UP001454489"/>
    </source>
</evidence>
<dbReference type="PANTHER" id="PTHR42946">
    <property type="entry name" value="PHOSPHOHEXOSE MUTASE"/>
    <property type="match status" value="1"/>
</dbReference>
<keyword evidence="3 6" id="KW-0479">Metal-binding</keyword>
<dbReference type="InterPro" id="IPR016066">
    <property type="entry name" value="A-D-PHexomutase_CS"/>
</dbReference>
<evidence type="ECO:0000259" key="9">
    <source>
        <dbReference type="Pfam" id="PF00408"/>
    </source>
</evidence>
<feature type="domain" description="Alpha-D-phosphohexomutase alpha/beta/alpha" evidence="12">
    <location>
        <begin position="258"/>
        <end position="367"/>
    </location>
</feature>
<keyword evidence="2 6" id="KW-0597">Phosphoprotein</keyword>
<evidence type="ECO:0000256" key="2">
    <source>
        <dbReference type="ARBA" id="ARBA00022553"/>
    </source>
</evidence>
<comment type="catalytic activity">
    <reaction evidence="6 8">
        <text>alpha-D-glucosamine 1-phosphate = D-glucosamine 6-phosphate</text>
        <dbReference type="Rhea" id="RHEA:23424"/>
        <dbReference type="ChEBI" id="CHEBI:58516"/>
        <dbReference type="ChEBI" id="CHEBI:58725"/>
        <dbReference type="EC" id="5.4.2.10"/>
    </reaction>
</comment>
<evidence type="ECO:0000256" key="6">
    <source>
        <dbReference type="HAMAP-Rule" id="MF_01554"/>
    </source>
</evidence>
<dbReference type="InterPro" id="IPR005845">
    <property type="entry name" value="A-D-PHexomutase_a/b/a-II"/>
</dbReference>
<evidence type="ECO:0000256" key="5">
    <source>
        <dbReference type="ARBA" id="ARBA00023235"/>
    </source>
</evidence>
<evidence type="ECO:0000259" key="11">
    <source>
        <dbReference type="Pfam" id="PF02879"/>
    </source>
</evidence>
<feature type="binding site" evidence="6">
    <location>
        <position position="243"/>
    </location>
    <ligand>
        <name>Mg(2+)</name>
        <dbReference type="ChEBI" id="CHEBI:18420"/>
    </ligand>
</feature>
<dbReference type="InterPro" id="IPR005846">
    <property type="entry name" value="A-D-PHexomutase_a/b/a-III"/>
</dbReference>
<dbReference type="PROSITE" id="PS00710">
    <property type="entry name" value="PGM_PMM"/>
    <property type="match status" value="1"/>
</dbReference>
<proteinExistence type="inferred from homology"/>
<evidence type="ECO:0000256" key="8">
    <source>
        <dbReference type="RuleBase" id="RU004327"/>
    </source>
</evidence>
<dbReference type="GO" id="GO:0008966">
    <property type="term" value="F:phosphoglucosamine mutase activity"/>
    <property type="evidence" value="ECO:0007669"/>
    <property type="project" value="UniProtKB-EC"/>
</dbReference>
<dbReference type="PANTHER" id="PTHR42946:SF1">
    <property type="entry name" value="PHOSPHOGLUCOMUTASE (ALPHA-D-GLUCOSE-1,6-BISPHOSPHATE-DEPENDENT)"/>
    <property type="match status" value="1"/>
</dbReference>
<dbReference type="Pfam" id="PF02878">
    <property type="entry name" value="PGM_PMM_I"/>
    <property type="match status" value="1"/>
</dbReference>
<feature type="modified residue" description="Phosphoserine" evidence="6">
    <location>
        <position position="101"/>
    </location>
</feature>
<dbReference type="NCBIfam" id="NF008139">
    <property type="entry name" value="PRK10887.1"/>
    <property type="match status" value="1"/>
</dbReference>
<comment type="PTM">
    <text evidence="6">Activated by phosphorylation.</text>
</comment>
<feature type="domain" description="Alpha-D-phosphohexomutase alpha/beta/alpha" evidence="11">
    <location>
        <begin position="158"/>
        <end position="254"/>
    </location>
</feature>
<dbReference type="Proteomes" id="UP001454489">
    <property type="component" value="Unassembled WGS sequence"/>
</dbReference>
<evidence type="ECO:0000313" key="13">
    <source>
        <dbReference type="EMBL" id="MEQ2558351.1"/>
    </source>
</evidence>
<dbReference type="Pfam" id="PF02880">
    <property type="entry name" value="PGM_PMM_III"/>
    <property type="match status" value="1"/>
</dbReference>
<accession>A0ABV1HF66</accession>
<keyword evidence="14" id="KW-1185">Reference proteome</keyword>